<feature type="domain" description="DUF5641" evidence="1">
    <location>
        <begin position="64"/>
        <end position="111"/>
    </location>
</feature>
<accession>A8NL79</accession>
<dbReference type="AlphaFoldDB" id="A8NL79"/>
<organism evidence="2">
    <name type="scientific">Brugia malayi</name>
    <name type="common">Filarial nematode worm</name>
    <dbReference type="NCBI Taxonomy" id="6279"/>
    <lineage>
        <taxon>Eukaryota</taxon>
        <taxon>Metazoa</taxon>
        <taxon>Ecdysozoa</taxon>
        <taxon>Nematoda</taxon>
        <taxon>Chromadorea</taxon>
        <taxon>Rhabditida</taxon>
        <taxon>Spirurina</taxon>
        <taxon>Spiruromorpha</taxon>
        <taxon>Filarioidea</taxon>
        <taxon>Onchocercidae</taxon>
        <taxon>Brugia</taxon>
    </lineage>
</organism>
<evidence type="ECO:0000259" key="1">
    <source>
        <dbReference type="Pfam" id="PF18701"/>
    </source>
</evidence>
<dbReference type="InterPro" id="IPR040676">
    <property type="entry name" value="DUF5641"/>
</dbReference>
<gene>
    <name evidence="2" type="ORF">Bm1_04765</name>
</gene>
<dbReference type="EMBL" id="DS237537">
    <property type="protein sequence ID" value="EDP38718.1"/>
    <property type="molecule type" value="Genomic_DNA"/>
</dbReference>
<dbReference type="Pfam" id="PF18701">
    <property type="entry name" value="DUF5641"/>
    <property type="match status" value="1"/>
</dbReference>
<name>A8NL79_BRUMA</name>
<evidence type="ECO:0000313" key="2">
    <source>
        <dbReference type="EMBL" id="EDP38718.1"/>
    </source>
</evidence>
<protein>
    <recommendedName>
        <fullName evidence="1">DUF5641 domain-containing protein</fullName>
    </recommendedName>
</protein>
<proteinExistence type="predicted"/>
<reference evidence="2" key="1">
    <citation type="journal article" date="2007" name="Science">
        <title>Draft genome of the filarial nematode parasite Brugia malayi.</title>
        <authorList>
            <person name="Ghedin E."/>
            <person name="Wang S."/>
            <person name="Spiro D."/>
            <person name="Caler E."/>
            <person name="Zhao Q."/>
            <person name="Crabtree J."/>
            <person name="Allen J.E."/>
            <person name="Delcher A.L."/>
            <person name="Guiliano D.B."/>
            <person name="Miranda-Saavedra D."/>
            <person name="Angiuoli S.V."/>
            <person name="Creasy T."/>
            <person name="Amedeo P."/>
            <person name="Haas B."/>
            <person name="El-Sayed N.M."/>
            <person name="Wortman J.R."/>
            <person name="Feldblyum T."/>
            <person name="Tallon L."/>
            <person name="Schatz M."/>
            <person name="Shumway M."/>
            <person name="Koo H."/>
            <person name="Salzberg S.L."/>
            <person name="Schobel S."/>
            <person name="Pertea M."/>
            <person name="Pop M."/>
            <person name="White O."/>
            <person name="Barton G.J."/>
            <person name="Carlow C.K."/>
            <person name="Crawford M.J."/>
            <person name="Daub J."/>
            <person name="Dimmic M.W."/>
            <person name="Estes C.F."/>
            <person name="Foster J.M."/>
            <person name="Ganatra M."/>
            <person name="Gregory W.F."/>
            <person name="Johnson N.M."/>
            <person name="Jin J."/>
            <person name="Komuniecki R."/>
            <person name="Korf I."/>
            <person name="Kumar S."/>
            <person name="Laney S."/>
            <person name="Li B.W."/>
            <person name="Li W."/>
            <person name="Lindblom T.H."/>
            <person name="Lustigman S."/>
            <person name="Ma D."/>
            <person name="Maina C.V."/>
            <person name="Martin D.M."/>
            <person name="McCarter J.P."/>
            <person name="McReynolds L."/>
            <person name="Mitreva M."/>
            <person name="Nutman T.B."/>
            <person name="Parkinson J."/>
            <person name="Peregrin-Alvarez J.M."/>
            <person name="Poole C."/>
            <person name="Ren Q."/>
            <person name="Saunders L."/>
            <person name="Sluder A.E."/>
            <person name="Smith K."/>
            <person name="Stanke M."/>
            <person name="Unnasch T.R."/>
            <person name="Ware J."/>
            <person name="Wei A.D."/>
            <person name="Weil G."/>
            <person name="Williams D.J."/>
            <person name="Zhang Y."/>
            <person name="Williams S.A."/>
            <person name="Fraser-Liggett C."/>
            <person name="Slatko B."/>
            <person name="Blaxter M.L."/>
            <person name="Scott A.L."/>
        </authorList>
    </citation>
    <scope>NUCLEOTIDE SEQUENCE [LARGE SCALE GENOMIC DNA]</scope>
</reference>
<sequence length="116" mass="13314">MPINNTDDQDDYTSHKYSRETYQILDKNIRNSGYILENMEGGILNQFERTSQIEHKSSKGAEIKAPVEGEIVIVNESNVPSGTWKLAKMKKLNKAQDNKIRNVLIELPRGRLRIDL</sequence>